<name>A0A285T394_9HYPH</name>
<dbReference type="PANTHER" id="PTHR36492">
    <property type="match status" value="1"/>
</dbReference>
<evidence type="ECO:0000313" key="3">
    <source>
        <dbReference type="Proteomes" id="UP000219331"/>
    </source>
</evidence>
<dbReference type="SUPFAM" id="SSF56300">
    <property type="entry name" value="Metallo-dependent phosphatases"/>
    <property type="match status" value="1"/>
</dbReference>
<gene>
    <name evidence="2" type="ORF">SAMN05421512_108169</name>
</gene>
<dbReference type="InterPro" id="IPR052963">
    <property type="entry name" value="Pantetheine_PDE"/>
</dbReference>
<feature type="domain" description="Calcineurin-like phosphoesterase" evidence="1">
    <location>
        <begin position="1"/>
        <end position="235"/>
    </location>
</feature>
<dbReference type="OrthoDB" id="9013891at2"/>
<keyword evidence="3" id="KW-1185">Reference proteome</keyword>
<dbReference type="EMBL" id="OBML01000008">
    <property type="protein sequence ID" value="SOC15790.1"/>
    <property type="molecule type" value="Genomic_DNA"/>
</dbReference>
<dbReference type="GO" id="GO:0016787">
    <property type="term" value="F:hydrolase activity"/>
    <property type="evidence" value="ECO:0007669"/>
    <property type="project" value="InterPro"/>
</dbReference>
<organism evidence="2 3">
    <name type="scientific">Stappia indica</name>
    <dbReference type="NCBI Taxonomy" id="538381"/>
    <lineage>
        <taxon>Bacteria</taxon>
        <taxon>Pseudomonadati</taxon>
        <taxon>Pseudomonadota</taxon>
        <taxon>Alphaproteobacteria</taxon>
        <taxon>Hyphomicrobiales</taxon>
        <taxon>Stappiaceae</taxon>
        <taxon>Stappia</taxon>
    </lineage>
</organism>
<reference evidence="2 3" key="1">
    <citation type="submission" date="2017-08" db="EMBL/GenBank/DDBJ databases">
        <authorList>
            <person name="de Groot N.N."/>
        </authorList>
    </citation>
    <scope>NUCLEOTIDE SEQUENCE [LARGE SCALE GENOMIC DNA]</scope>
    <source>
        <strain evidence="2 3">USBA 352</strain>
    </source>
</reference>
<dbReference type="InterPro" id="IPR029052">
    <property type="entry name" value="Metallo-depent_PP-like"/>
</dbReference>
<protein>
    <submittedName>
        <fullName evidence="2">3',5'-cyclic AMP phosphodiesterase CpdA</fullName>
    </submittedName>
</protein>
<dbReference type="PANTHER" id="PTHR36492:SF2">
    <property type="entry name" value="[ACYL-CARRIER-PROTEIN] PHOSPHODIESTERASE PPTH"/>
    <property type="match status" value="1"/>
</dbReference>
<evidence type="ECO:0000313" key="2">
    <source>
        <dbReference type="EMBL" id="SOC15790.1"/>
    </source>
</evidence>
<proteinExistence type="predicted"/>
<dbReference type="Gene3D" id="3.60.21.10">
    <property type="match status" value="1"/>
</dbReference>
<dbReference type="Pfam" id="PF00149">
    <property type="entry name" value="Metallophos"/>
    <property type="match status" value="1"/>
</dbReference>
<sequence>MKLRAISDLHLASPANRDALFALPDYPDDWLILAGDVGERFEHMRLAFTELTRRFARVFWVPGNHDLWAIPEETGLPALVGEERYRRLVETARAHGVVTPEDPYEIWTGDGGPCAIAPLFLLYDYSFRPAHVSRDGVVGWAREMGSVCADEMFLNPAPFASREAWCSERLRHTEARLAALPAHMPTVLINHFPLREDLIHIPRAPRFTPWCGTRATADWHRRFNALAVVSGHLHVRRTDWRDGTRFEEVSLGYPRQWDQSRGMAAYIREVLPGPDQAEDELAAPRFRK</sequence>
<accession>A0A285T394</accession>
<dbReference type="RefSeq" id="WP_097175563.1">
    <property type="nucleotide sequence ID" value="NZ_OBML01000008.1"/>
</dbReference>
<dbReference type="InterPro" id="IPR004843">
    <property type="entry name" value="Calcineurin-like_PHP"/>
</dbReference>
<dbReference type="AlphaFoldDB" id="A0A285T394"/>
<dbReference type="Proteomes" id="UP000219331">
    <property type="component" value="Unassembled WGS sequence"/>
</dbReference>
<evidence type="ECO:0000259" key="1">
    <source>
        <dbReference type="Pfam" id="PF00149"/>
    </source>
</evidence>
<dbReference type="STRING" id="538381.GCA_001696535_03015"/>